<evidence type="ECO:0000259" key="4">
    <source>
        <dbReference type="Pfam" id="PF00954"/>
    </source>
</evidence>
<evidence type="ECO:0000313" key="6">
    <source>
        <dbReference type="Proteomes" id="UP000734854"/>
    </source>
</evidence>
<proteinExistence type="predicted"/>
<dbReference type="Pfam" id="PF00954">
    <property type="entry name" value="S_locus_glycop"/>
    <property type="match status" value="1"/>
</dbReference>
<organism evidence="5 6">
    <name type="scientific">Zingiber officinale</name>
    <name type="common">Ginger</name>
    <name type="synonym">Amomum zingiber</name>
    <dbReference type="NCBI Taxonomy" id="94328"/>
    <lineage>
        <taxon>Eukaryota</taxon>
        <taxon>Viridiplantae</taxon>
        <taxon>Streptophyta</taxon>
        <taxon>Embryophyta</taxon>
        <taxon>Tracheophyta</taxon>
        <taxon>Spermatophyta</taxon>
        <taxon>Magnoliopsida</taxon>
        <taxon>Liliopsida</taxon>
        <taxon>Zingiberales</taxon>
        <taxon>Zingiberaceae</taxon>
        <taxon>Zingiber</taxon>
    </lineage>
</organism>
<evidence type="ECO:0000313" key="5">
    <source>
        <dbReference type="EMBL" id="KAG6490744.1"/>
    </source>
</evidence>
<keyword evidence="6" id="KW-1185">Reference proteome</keyword>
<feature type="region of interest" description="Disordered" evidence="3">
    <location>
        <begin position="192"/>
        <end position="227"/>
    </location>
</feature>
<evidence type="ECO:0000256" key="1">
    <source>
        <dbReference type="ARBA" id="ARBA00022729"/>
    </source>
</evidence>
<evidence type="ECO:0000256" key="3">
    <source>
        <dbReference type="SAM" id="MobiDB-lite"/>
    </source>
</evidence>
<gene>
    <name evidence="5" type="ORF">ZIOFF_052054</name>
</gene>
<feature type="compositionally biased region" description="Basic residues" evidence="3">
    <location>
        <begin position="194"/>
        <end position="206"/>
    </location>
</feature>
<accession>A0A8J5KS31</accession>
<dbReference type="InterPro" id="IPR000858">
    <property type="entry name" value="S_locus_glycoprot_dom"/>
</dbReference>
<protein>
    <recommendedName>
        <fullName evidence="4">S-locus glycoprotein domain-containing protein</fullName>
    </recommendedName>
</protein>
<dbReference type="EMBL" id="JACMSC010000014">
    <property type="protein sequence ID" value="KAG6490744.1"/>
    <property type="molecule type" value="Genomic_DNA"/>
</dbReference>
<keyword evidence="2" id="KW-1015">Disulfide bond</keyword>
<feature type="domain" description="S-locus glycoprotein" evidence="4">
    <location>
        <begin position="53"/>
        <end position="110"/>
    </location>
</feature>
<reference evidence="5 6" key="1">
    <citation type="submission" date="2020-08" db="EMBL/GenBank/DDBJ databases">
        <title>Plant Genome Project.</title>
        <authorList>
            <person name="Zhang R.-G."/>
        </authorList>
    </citation>
    <scope>NUCLEOTIDE SEQUENCE [LARGE SCALE GENOMIC DNA]</scope>
    <source>
        <tissue evidence="5">Rhizome</tissue>
    </source>
</reference>
<evidence type="ECO:0000256" key="2">
    <source>
        <dbReference type="ARBA" id="ARBA00023157"/>
    </source>
</evidence>
<comment type="caution">
    <text evidence="5">The sequence shown here is derived from an EMBL/GenBank/DDBJ whole genome shotgun (WGS) entry which is preliminary data.</text>
</comment>
<keyword evidence="1" id="KW-0732">Signal</keyword>
<name>A0A8J5KS31_ZINOF</name>
<sequence length="246" mass="26855">MYWKHSVLEAEAQIIPGGGAIYARVGEGFLGIYQTEAAPVNVLPFNTFNRRIHGLRLLTLESDGNLRAYYWNGSIWIEDLRAIADLCEIPTSCGAYGLCNSADGGCGCVREKGVCQPAIAGNFCDAGSNELRILMRKGVDLANDELTDSAQKGGVFGGMRGLVRAELQLLGSDLPQLLGVLLSIGLPDYSGGCQRRRQRQRRRRRRKEESEEGDDGSERRFVRRSGSSGWWVQCVEAAARADAGAV</sequence>
<dbReference type="Proteomes" id="UP000734854">
    <property type="component" value="Unassembled WGS sequence"/>
</dbReference>
<dbReference type="AlphaFoldDB" id="A0A8J5KS31"/>
<dbReference type="GO" id="GO:0048544">
    <property type="term" value="P:recognition of pollen"/>
    <property type="evidence" value="ECO:0007669"/>
    <property type="project" value="InterPro"/>
</dbReference>